<keyword evidence="11" id="KW-1185">Reference proteome</keyword>
<keyword evidence="8 9" id="KW-0472">Membrane</keyword>
<keyword evidence="3 9" id="KW-0813">Transport</keyword>
<comment type="function">
    <text evidence="9">Essential component of the vacuolar proton pump (V-ATPase), a multimeric enzyme that catalyzes the translocation of protons across the membranes. Required for assembly and activity of the V-ATPase.</text>
</comment>
<dbReference type="GO" id="GO:0046961">
    <property type="term" value="F:proton-transporting ATPase activity, rotational mechanism"/>
    <property type="evidence" value="ECO:0007669"/>
    <property type="project" value="InterPro"/>
</dbReference>
<reference evidence="10 11" key="2">
    <citation type="submission" date="2016-08" db="EMBL/GenBank/DDBJ databases">
        <title>Pervasive Adenine N6-methylation of Active Genes in Fungi.</title>
        <authorList>
            <consortium name="DOE Joint Genome Institute"/>
            <person name="Mondo S.J."/>
            <person name="Dannebaum R.O."/>
            <person name="Kuo R.C."/>
            <person name="Labutti K."/>
            <person name="Haridas S."/>
            <person name="Kuo A."/>
            <person name="Salamov A."/>
            <person name="Ahrendt S.R."/>
            <person name="Lipzen A."/>
            <person name="Sullivan W."/>
            <person name="Andreopoulos W.B."/>
            <person name="Clum A."/>
            <person name="Lindquist E."/>
            <person name="Daum C."/>
            <person name="Ramamoorthy G.K."/>
            <person name="Gryganskyi A."/>
            <person name="Culley D."/>
            <person name="Magnuson J.K."/>
            <person name="James T.Y."/>
            <person name="O'Malley M.A."/>
            <person name="Stajich J.E."/>
            <person name="Spatafora J.W."/>
            <person name="Visel A."/>
            <person name="Grigoriev I.V."/>
        </authorList>
    </citation>
    <scope>NUCLEOTIDE SEQUENCE [LARGE SCALE GENOMIC DNA]</scope>
    <source>
        <strain evidence="10 11">S4</strain>
    </source>
</reference>
<feature type="transmembrane region" description="Helical" evidence="9">
    <location>
        <begin position="752"/>
        <end position="777"/>
    </location>
</feature>
<proteinExistence type="inferred from homology"/>
<comment type="caution">
    <text evidence="10">The sequence shown here is derived from an EMBL/GenBank/DDBJ whole genome shotgun (WGS) entry which is preliminary data.</text>
</comment>
<evidence type="ECO:0000256" key="1">
    <source>
        <dbReference type="ARBA" id="ARBA00004141"/>
    </source>
</evidence>
<comment type="similarity">
    <text evidence="2 9">Belongs to the V-ATPase 116 kDa subunit family.</text>
</comment>
<organism evidence="10 11">
    <name type="scientific">Anaeromyces robustus</name>
    <dbReference type="NCBI Taxonomy" id="1754192"/>
    <lineage>
        <taxon>Eukaryota</taxon>
        <taxon>Fungi</taxon>
        <taxon>Fungi incertae sedis</taxon>
        <taxon>Chytridiomycota</taxon>
        <taxon>Chytridiomycota incertae sedis</taxon>
        <taxon>Neocallimastigomycetes</taxon>
        <taxon>Neocallimastigales</taxon>
        <taxon>Neocallimastigaceae</taxon>
        <taxon>Anaeromyces</taxon>
    </lineage>
</organism>
<feature type="transmembrane region" description="Helical" evidence="9">
    <location>
        <begin position="579"/>
        <end position="599"/>
    </location>
</feature>
<sequence>MTNDKTQSEGDLESTFLRSEVMSYVQLYIPNEIAKYVISEIGEIGLVQFVDLNRSVSAFQRNYVQDIRRCEELERVLRFFRSQINNENLPPVTRDPNYNPKFGAETIDSLQEKIKQNEKKLIEFNASQSNMNKSYIQLNQLKNVLEKVDAYLAGSNSKNKEASDKPVEIEGQLLDHNQVSENKNISFIAGVIDRKKVYAFEKILWRALRGNLLFYHDEIEEPSIERSDDDGEPIYEDVFIVTVHGAELVNKIKKICDAFNAPIYRVSEEKEVRDKEMQDVNSRLSDIKKVLDTTCQTRNEQLMEIQKDLDDWSILIRKEKSVYNQMNLFKNEQKSIIAEGWIPTNQIENVKAAINKMKEEKNMPASIVINEKDTVRMRPTYNITNKFTKCYQSIVDSYGVASYREINPALYTIVTFPFLFAIMFGDMGHGFLMFLAALFICIYEKKLASVDNEIFSMLFSGRYVILMMGAFSIFTGFMYNELFCKPISIFSTKNWVYDTQSVDDDNFAHQVGNLTLFKDAYPVGMDPAWLDAENKLIFMNSYKMKMSVVLGVIHMIFGTIISIFNYIHFRSMIDLIGIFIPEFLFMTCIFGYLVFTIIFKWCTNWSGSNPPSLLNMLIYMFLSPGKVDEKEELFKGQGTVQLVLLLIAVVCVPWLLLYRPLALRSKHKNEKPLEITEDIEDELAPKVIKTIIPFSFSEEFINRGVGTIEYCLSGISHTASYLRLWALSLAHGQLSEVLWNMLLDLTFKMNNFVIRTIALFFIWAAWFGLTVAILLLMEGLSAFLHALRLHWVEFNSKFYKGVGYKFTPFSFKKLIKRLREENKANK</sequence>
<dbReference type="InterPro" id="IPR026028">
    <property type="entry name" value="V-type_ATPase_116kDa_su_euka"/>
</dbReference>
<evidence type="ECO:0000256" key="3">
    <source>
        <dbReference type="ARBA" id="ARBA00022448"/>
    </source>
</evidence>
<protein>
    <recommendedName>
        <fullName evidence="9">V-type proton ATPase subunit a</fullName>
    </recommendedName>
</protein>
<keyword evidence="4 9" id="KW-0812">Transmembrane</keyword>
<evidence type="ECO:0000256" key="7">
    <source>
        <dbReference type="ARBA" id="ARBA00023065"/>
    </source>
</evidence>
<dbReference type="PANTHER" id="PTHR11629:SF63">
    <property type="entry name" value="V-TYPE PROTON ATPASE SUBUNIT A"/>
    <property type="match status" value="1"/>
</dbReference>
<gene>
    <name evidence="10" type="ORF">BCR32DRAFT_197164</name>
</gene>
<evidence type="ECO:0000256" key="9">
    <source>
        <dbReference type="RuleBase" id="RU361189"/>
    </source>
</evidence>
<evidence type="ECO:0000256" key="4">
    <source>
        <dbReference type="ARBA" id="ARBA00022692"/>
    </source>
</evidence>
<feature type="transmembrane region" description="Helical" evidence="9">
    <location>
        <begin position="418"/>
        <end position="442"/>
    </location>
</feature>
<keyword evidence="6 9" id="KW-1133">Transmembrane helix</keyword>
<dbReference type="PIRSF" id="PIRSF001293">
    <property type="entry name" value="ATP6V0A1"/>
    <property type="match status" value="1"/>
</dbReference>
<dbReference type="Pfam" id="PF01496">
    <property type="entry name" value="V_ATPase_I"/>
    <property type="match status" value="1"/>
</dbReference>
<dbReference type="STRING" id="1754192.A0A1Y1XR93"/>
<dbReference type="EMBL" id="MCFG01000001">
    <property type="protein sequence ID" value="ORX88270.1"/>
    <property type="molecule type" value="Genomic_DNA"/>
</dbReference>
<comment type="subcellular location">
    <subcellularLocation>
        <location evidence="1">Membrane</location>
        <topology evidence="1">Multi-pass membrane protein</topology>
    </subcellularLocation>
</comment>
<accession>A0A1Y1XR93</accession>
<dbReference type="AlphaFoldDB" id="A0A1Y1XR93"/>
<dbReference type="OrthoDB" id="10264220at2759"/>
<dbReference type="InterPro" id="IPR002490">
    <property type="entry name" value="V-ATPase_116kDa_su"/>
</dbReference>
<feature type="transmembrane region" description="Helical" evidence="9">
    <location>
        <begin position="548"/>
        <end position="567"/>
    </location>
</feature>
<dbReference type="Proteomes" id="UP000193944">
    <property type="component" value="Unassembled WGS sequence"/>
</dbReference>
<evidence type="ECO:0000256" key="5">
    <source>
        <dbReference type="ARBA" id="ARBA00022781"/>
    </source>
</evidence>
<dbReference type="GO" id="GO:0051117">
    <property type="term" value="F:ATPase binding"/>
    <property type="evidence" value="ECO:0007669"/>
    <property type="project" value="TreeGrafter"/>
</dbReference>
<evidence type="ECO:0000256" key="2">
    <source>
        <dbReference type="ARBA" id="ARBA00009904"/>
    </source>
</evidence>
<feature type="transmembrane region" description="Helical" evidence="9">
    <location>
        <begin position="454"/>
        <end position="479"/>
    </location>
</feature>
<keyword evidence="7 9" id="KW-0406">Ion transport</keyword>
<reference evidence="10 11" key="1">
    <citation type="submission" date="2016-08" db="EMBL/GenBank/DDBJ databases">
        <title>A Parts List for Fungal Cellulosomes Revealed by Comparative Genomics.</title>
        <authorList>
            <consortium name="DOE Joint Genome Institute"/>
            <person name="Haitjema C.H."/>
            <person name="Gilmore S.P."/>
            <person name="Henske J.K."/>
            <person name="Solomon K.V."/>
            <person name="De Groot R."/>
            <person name="Kuo A."/>
            <person name="Mondo S.J."/>
            <person name="Salamov A.A."/>
            <person name="Labutti K."/>
            <person name="Zhao Z."/>
            <person name="Chiniquy J."/>
            <person name="Barry K."/>
            <person name="Brewer H.M."/>
            <person name="Purvine S.O."/>
            <person name="Wright A.T."/>
            <person name="Boxma B."/>
            <person name="Van Alen T."/>
            <person name="Hackstein J.H."/>
            <person name="Baker S.E."/>
            <person name="Grigoriev I.V."/>
            <person name="O'Malley M.A."/>
        </authorList>
    </citation>
    <scope>NUCLEOTIDE SEQUENCE [LARGE SCALE GENOMIC DNA]</scope>
    <source>
        <strain evidence="10 11">S4</strain>
    </source>
</reference>
<evidence type="ECO:0000313" key="11">
    <source>
        <dbReference type="Proteomes" id="UP000193944"/>
    </source>
</evidence>
<evidence type="ECO:0000256" key="6">
    <source>
        <dbReference type="ARBA" id="ARBA00022989"/>
    </source>
</evidence>
<dbReference type="GO" id="GO:0000220">
    <property type="term" value="C:vacuolar proton-transporting V-type ATPase, V0 domain"/>
    <property type="evidence" value="ECO:0007669"/>
    <property type="project" value="InterPro"/>
</dbReference>
<keyword evidence="5 9" id="KW-0375">Hydrogen ion transport</keyword>
<feature type="transmembrane region" description="Helical" evidence="9">
    <location>
        <begin position="639"/>
        <end position="658"/>
    </location>
</feature>
<dbReference type="GO" id="GO:0000329">
    <property type="term" value="C:fungal-type vacuole membrane"/>
    <property type="evidence" value="ECO:0007669"/>
    <property type="project" value="TreeGrafter"/>
</dbReference>
<dbReference type="PANTHER" id="PTHR11629">
    <property type="entry name" value="VACUOLAR PROTON ATPASES"/>
    <property type="match status" value="1"/>
</dbReference>
<evidence type="ECO:0000256" key="8">
    <source>
        <dbReference type="ARBA" id="ARBA00023136"/>
    </source>
</evidence>
<dbReference type="GO" id="GO:0007035">
    <property type="term" value="P:vacuolar acidification"/>
    <property type="evidence" value="ECO:0007669"/>
    <property type="project" value="TreeGrafter"/>
</dbReference>
<name>A0A1Y1XR93_9FUNG</name>
<evidence type="ECO:0000313" key="10">
    <source>
        <dbReference type="EMBL" id="ORX88270.1"/>
    </source>
</evidence>